<keyword evidence="1" id="KW-0812">Transmembrane</keyword>
<protein>
    <recommendedName>
        <fullName evidence="4">Integral membrane protein</fullName>
    </recommendedName>
</protein>
<keyword evidence="3" id="KW-1185">Reference proteome</keyword>
<evidence type="ECO:0000313" key="3">
    <source>
        <dbReference type="Proteomes" id="UP001501358"/>
    </source>
</evidence>
<evidence type="ECO:0008006" key="4">
    <source>
        <dbReference type="Google" id="ProtNLM"/>
    </source>
</evidence>
<proteinExistence type="predicted"/>
<comment type="caution">
    <text evidence="2">The sequence shown here is derived from an EMBL/GenBank/DDBJ whole genome shotgun (WGS) entry which is preliminary data.</text>
</comment>
<feature type="transmembrane region" description="Helical" evidence="1">
    <location>
        <begin position="106"/>
        <end position="125"/>
    </location>
</feature>
<feature type="transmembrane region" description="Helical" evidence="1">
    <location>
        <begin position="70"/>
        <end position="94"/>
    </location>
</feature>
<dbReference type="EMBL" id="BAAATA010000061">
    <property type="protein sequence ID" value="GAA2511811.1"/>
    <property type="molecule type" value="Genomic_DNA"/>
</dbReference>
<dbReference type="Proteomes" id="UP001501358">
    <property type="component" value="Unassembled WGS sequence"/>
</dbReference>
<gene>
    <name evidence="2" type="ORF">GCM10010406_55010</name>
</gene>
<sequence>MHMRLSAREWDLERFGPGARRWLVGLSVVLFLVVLMVVVPELWRRLDRAPFLGAAATAVPLDDGPGWGRLYTAAYVSSLAPGLVAFGAHLSWVACRRPGGRVPTPLLVAVGALALCQCAFVTAGWGDPAGGNALDESLERAGVGVWGRDVVERGWYVGFAALAAWFAAAVFASTRRTHPHTWFAVLLVPATVLPWLLLSGPHLFRS</sequence>
<evidence type="ECO:0000313" key="2">
    <source>
        <dbReference type="EMBL" id="GAA2511811.1"/>
    </source>
</evidence>
<accession>A0ABN3N0A3</accession>
<name>A0ABN3N0A3_9ACTN</name>
<feature type="transmembrane region" description="Helical" evidence="1">
    <location>
        <begin position="21"/>
        <end position="43"/>
    </location>
</feature>
<reference evidence="2 3" key="1">
    <citation type="journal article" date="2019" name="Int. J. Syst. Evol. Microbiol.">
        <title>The Global Catalogue of Microorganisms (GCM) 10K type strain sequencing project: providing services to taxonomists for standard genome sequencing and annotation.</title>
        <authorList>
            <consortium name="The Broad Institute Genomics Platform"/>
            <consortium name="The Broad Institute Genome Sequencing Center for Infectious Disease"/>
            <person name="Wu L."/>
            <person name="Ma J."/>
        </authorList>
    </citation>
    <scope>NUCLEOTIDE SEQUENCE [LARGE SCALE GENOMIC DNA]</scope>
    <source>
        <strain evidence="2 3">JCM 6307</strain>
    </source>
</reference>
<evidence type="ECO:0000256" key="1">
    <source>
        <dbReference type="SAM" id="Phobius"/>
    </source>
</evidence>
<keyword evidence="1" id="KW-0472">Membrane</keyword>
<feature type="transmembrane region" description="Helical" evidence="1">
    <location>
        <begin position="155"/>
        <end position="174"/>
    </location>
</feature>
<feature type="transmembrane region" description="Helical" evidence="1">
    <location>
        <begin position="181"/>
        <end position="198"/>
    </location>
</feature>
<organism evidence="2 3">
    <name type="scientific">Streptomyces thermolineatus</name>
    <dbReference type="NCBI Taxonomy" id="44033"/>
    <lineage>
        <taxon>Bacteria</taxon>
        <taxon>Bacillati</taxon>
        <taxon>Actinomycetota</taxon>
        <taxon>Actinomycetes</taxon>
        <taxon>Kitasatosporales</taxon>
        <taxon>Streptomycetaceae</taxon>
        <taxon>Streptomyces</taxon>
    </lineage>
</organism>
<keyword evidence="1" id="KW-1133">Transmembrane helix</keyword>